<dbReference type="AlphaFoldDB" id="A0A0K9UGU0"/>
<proteinExistence type="predicted"/>
<dbReference type="SUPFAM" id="SSF141986">
    <property type="entry name" value="LD-carboxypeptidase A C-terminal domain-like"/>
    <property type="match status" value="1"/>
</dbReference>
<evidence type="ECO:0000313" key="2">
    <source>
        <dbReference type="Proteomes" id="UP000003017"/>
    </source>
</evidence>
<dbReference type="EMBL" id="AAUT02000044">
    <property type="protein sequence ID" value="KNA54697.1"/>
    <property type="molecule type" value="Genomic_DNA"/>
</dbReference>
<sequence>FYGFDSCHTHPMLVTPLGVRGTIDFDNHTFKLEDRWVKAK</sequence>
<reference evidence="1 2" key="2">
    <citation type="submission" date="2010-08" db="EMBL/GenBank/DDBJ databases">
        <title>The Genome Sequence of Vibrio cholerae strain 2740-80.</title>
        <authorList>
            <consortium name="The Broad Institute Genome Sequencing Platform"/>
            <person name="Colwell R."/>
            <person name="Young S.K."/>
            <person name="Zeng Q."/>
            <person name="Alvarado L."/>
            <person name="Berlin A."/>
            <person name="Chapman S."/>
            <person name="Chen Z."/>
            <person name="Freedman E."/>
            <person name="Gellesch M."/>
            <person name="Goldberg J."/>
            <person name="Griggs A."/>
            <person name="Gujja S."/>
            <person name="Heilman E."/>
            <person name="Heiman D."/>
            <person name="Howarth C."/>
            <person name="Larson L."/>
            <person name="Mehta T."/>
            <person name="Neiman D.N."/>
            <person name="Park D."/>
            <person name="Pearson M."/>
            <person name="Roberts A."/>
            <person name="Saif S."/>
            <person name="Shenoy N."/>
            <person name="Sisk P."/>
            <person name="Stolte C."/>
            <person name="Sykes S."/>
            <person name="White J."/>
            <person name="Yandava C."/>
            <person name="Borodovsky M."/>
            <person name="Heidelberg J."/>
            <person name="Haas B."/>
            <person name="Nusbaum C."/>
            <person name="Birren B."/>
        </authorList>
    </citation>
    <scope>NUCLEOTIDE SEQUENCE [LARGE SCALE GENOMIC DNA]</scope>
    <source>
        <strain evidence="1 2">2740-80</strain>
    </source>
</reference>
<gene>
    <name evidence="1" type="ORF">VC274080_024016</name>
</gene>
<dbReference type="Gene3D" id="3.50.30.60">
    <property type="entry name" value="LD-carboxypeptidase A C-terminal domain-like"/>
    <property type="match status" value="1"/>
</dbReference>
<accession>A0A0K9UGU0</accession>
<feature type="non-terminal residue" evidence="1">
    <location>
        <position position="1"/>
    </location>
</feature>
<evidence type="ECO:0000313" key="1">
    <source>
        <dbReference type="EMBL" id="KNA54697.1"/>
    </source>
</evidence>
<dbReference type="InterPro" id="IPR027461">
    <property type="entry name" value="Carboxypeptidase_A_C_sf"/>
</dbReference>
<reference evidence="1 2" key="1">
    <citation type="submission" date="2007-01" db="EMBL/GenBank/DDBJ databases">
        <authorList>
            <person name="Kobayashi T."/>
            <person name="Suzuki M."/>
            <person name="Inoue H."/>
            <person name="Itai R.N."/>
            <person name="Takahashi M."/>
            <person name="Nakanishi H."/>
            <person name="Mori S."/>
            <person name="Nishizawa N.K."/>
        </authorList>
    </citation>
    <scope>NUCLEOTIDE SEQUENCE [LARGE SCALE GENOMIC DNA]</scope>
    <source>
        <strain evidence="1 2">2740-80</strain>
    </source>
</reference>
<dbReference type="Proteomes" id="UP000003017">
    <property type="component" value="Unassembled WGS sequence"/>
</dbReference>
<name>A0A0K9UGU0_VIBCL</name>
<organism evidence="1 2">
    <name type="scientific">Vibrio cholerae 2740-80</name>
    <dbReference type="NCBI Taxonomy" id="412614"/>
    <lineage>
        <taxon>Bacteria</taxon>
        <taxon>Pseudomonadati</taxon>
        <taxon>Pseudomonadota</taxon>
        <taxon>Gammaproteobacteria</taxon>
        <taxon>Vibrionales</taxon>
        <taxon>Vibrionaceae</taxon>
        <taxon>Vibrio</taxon>
    </lineage>
</organism>
<protein>
    <submittedName>
        <fullName evidence="1">Uncharacterized protein</fullName>
    </submittedName>
</protein>
<comment type="caution">
    <text evidence="1">The sequence shown here is derived from an EMBL/GenBank/DDBJ whole genome shotgun (WGS) entry which is preliminary data.</text>
</comment>